<dbReference type="Gene3D" id="1.10.340.30">
    <property type="entry name" value="Hypothetical protein, domain 2"/>
    <property type="match status" value="1"/>
</dbReference>
<evidence type="ECO:0000313" key="15">
    <source>
        <dbReference type="Proteomes" id="UP000366051"/>
    </source>
</evidence>
<dbReference type="PROSITE" id="PS01155">
    <property type="entry name" value="ENDONUCLEASE_III_2"/>
    <property type="match status" value="1"/>
</dbReference>
<dbReference type="GO" id="GO:0006285">
    <property type="term" value="P:base-excision repair, AP site formation"/>
    <property type="evidence" value="ECO:0007669"/>
    <property type="project" value="TreeGrafter"/>
</dbReference>
<dbReference type="PANTHER" id="PTHR10359">
    <property type="entry name" value="A/G-SPECIFIC ADENINE GLYCOSYLASE/ENDONUCLEASE III"/>
    <property type="match status" value="1"/>
</dbReference>
<comment type="cofactor">
    <cofactor evidence="12">
        <name>[4Fe-4S] cluster</name>
        <dbReference type="ChEBI" id="CHEBI:49883"/>
    </cofactor>
    <text evidence="12">Binds 1 [4Fe-4S] cluster.</text>
</comment>
<feature type="domain" description="HhH-GPD" evidence="13">
    <location>
        <begin position="39"/>
        <end position="186"/>
    </location>
</feature>
<keyword evidence="14" id="KW-0255">Endonuclease</keyword>
<evidence type="ECO:0000256" key="11">
    <source>
        <dbReference type="ARBA" id="ARBA00023295"/>
    </source>
</evidence>
<dbReference type="NCBIfam" id="TIGR01083">
    <property type="entry name" value="nth"/>
    <property type="match status" value="1"/>
</dbReference>
<dbReference type="GO" id="GO:0046872">
    <property type="term" value="F:metal ion binding"/>
    <property type="evidence" value="ECO:0007669"/>
    <property type="project" value="UniProtKB-KW"/>
</dbReference>
<keyword evidence="2 12" id="KW-0004">4Fe-4S</keyword>
<dbReference type="GO" id="GO:0019104">
    <property type="term" value="F:DNA N-glycosylase activity"/>
    <property type="evidence" value="ECO:0007669"/>
    <property type="project" value="UniProtKB-UniRule"/>
</dbReference>
<evidence type="ECO:0000256" key="8">
    <source>
        <dbReference type="ARBA" id="ARBA00023125"/>
    </source>
</evidence>
<name>A0A5Q2MXX6_9FIRM</name>
<keyword evidence="6 12" id="KW-0408">Iron</keyword>
<keyword evidence="3 12" id="KW-0479">Metal-binding</keyword>
<keyword evidence="15" id="KW-1185">Reference proteome</keyword>
<dbReference type="EC" id="4.2.99.18" evidence="12"/>
<dbReference type="AlphaFoldDB" id="A0A5Q2MXX6"/>
<dbReference type="InterPro" id="IPR023170">
    <property type="entry name" value="HhH_base_excis_C"/>
</dbReference>
<dbReference type="Proteomes" id="UP000366051">
    <property type="component" value="Chromosome"/>
</dbReference>
<evidence type="ECO:0000256" key="5">
    <source>
        <dbReference type="ARBA" id="ARBA00022801"/>
    </source>
</evidence>
<feature type="binding site" evidence="12">
    <location>
        <position position="198"/>
    </location>
    <ligand>
        <name>[4Fe-4S] cluster</name>
        <dbReference type="ChEBI" id="CHEBI:49883"/>
    </ligand>
</feature>
<dbReference type="InterPro" id="IPR005759">
    <property type="entry name" value="Nth"/>
</dbReference>
<keyword evidence="5 12" id="KW-0378">Hydrolase</keyword>
<dbReference type="FunFam" id="1.10.340.30:FF:000001">
    <property type="entry name" value="Endonuclease III"/>
    <property type="match status" value="1"/>
</dbReference>
<dbReference type="FunFam" id="1.10.1670.10:FF:000001">
    <property type="entry name" value="Endonuclease III"/>
    <property type="match status" value="1"/>
</dbReference>
<comment type="catalytic activity">
    <reaction evidence="12">
        <text>2'-deoxyribonucleotide-(2'-deoxyribose 5'-phosphate)-2'-deoxyribonucleotide-DNA = a 3'-end 2'-deoxyribonucleotide-(2,3-dehydro-2,3-deoxyribose 5'-phosphate)-DNA + a 5'-end 5'-phospho-2'-deoxyribonucleoside-DNA + H(+)</text>
        <dbReference type="Rhea" id="RHEA:66592"/>
        <dbReference type="Rhea" id="RHEA-COMP:13180"/>
        <dbReference type="Rhea" id="RHEA-COMP:16897"/>
        <dbReference type="Rhea" id="RHEA-COMP:17067"/>
        <dbReference type="ChEBI" id="CHEBI:15378"/>
        <dbReference type="ChEBI" id="CHEBI:136412"/>
        <dbReference type="ChEBI" id="CHEBI:157695"/>
        <dbReference type="ChEBI" id="CHEBI:167181"/>
        <dbReference type="EC" id="4.2.99.18"/>
    </reaction>
</comment>
<dbReference type="GO" id="GO:0051539">
    <property type="term" value="F:4 iron, 4 sulfur cluster binding"/>
    <property type="evidence" value="ECO:0007669"/>
    <property type="project" value="UniProtKB-UniRule"/>
</dbReference>
<dbReference type="Pfam" id="PF00633">
    <property type="entry name" value="HHH"/>
    <property type="match status" value="1"/>
</dbReference>
<evidence type="ECO:0000256" key="4">
    <source>
        <dbReference type="ARBA" id="ARBA00022763"/>
    </source>
</evidence>
<dbReference type="InterPro" id="IPR003651">
    <property type="entry name" value="Endonuclease3_FeS-loop_motif"/>
</dbReference>
<dbReference type="SMART" id="SM00525">
    <property type="entry name" value="FES"/>
    <property type="match status" value="1"/>
</dbReference>
<dbReference type="Pfam" id="PF00730">
    <property type="entry name" value="HhH-GPD"/>
    <property type="match status" value="1"/>
</dbReference>
<dbReference type="KEGG" id="hcv:FTV88_1391"/>
<evidence type="ECO:0000256" key="2">
    <source>
        <dbReference type="ARBA" id="ARBA00022485"/>
    </source>
</evidence>
<organism evidence="14 15">
    <name type="scientific">Heliorestis convoluta</name>
    <dbReference type="NCBI Taxonomy" id="356322"/>
    <lineage>
        <taxon>Bacteria</taxon>
        <taxon>Bacillati</taxon>
        <taxon>Bacillota</taxon>
        <taxon>Clostridia</taxon>
        <taxon>Eubacteriales</taxon>
        <taxon>Heliobacteriaceae</taxon>
        <taxon>Heliorestis</taxon>
    </lineage>
</organism>
<dbReference type="InterPro" id="IPR004035">
    <property type="entry name" value="Endouclease-III_FeS-bd_BS"/>
</dbReference>
<dbReference type="HAMAP" id="MF_00942">
    <property type="entry name" value="Nth"/>
    <property type="match status" value="1"/>
</dbReference>
<dbReference type="PANTHER" id="PTHR10359:SF18">
    <property type="entry name" value="ENDONUCLEASE III"/>
    <property type="match status" value="1"/>
</dbReference>
<keyword evidence="4 12" id="KW-0227">DNA damage</keyword>
<dbReference type="InterPro" id="IPR000445">
    <property type="entry name" value="HhH_motif"/>
</dbReference>
<comment type="similarity">
    <text evidence="1 12">Belongs to the Nth/MutY family.</text>
</comment>
<proteinExistence type="inferred from homology"/>
<dbReference type="PROSITE" id="PS00764">
    <property type="entry name" value="ENDONUCLEASE_III_1"/>
    <property type="match status" value="1"/>
</dbReference>
<keyword evidence="14" id="KW-0540">Nuclease</keyword>
<keyword evidence="9 12" id="KW-0234">DNA repair</keyword>
<feature type="binding site" evidence="12">
    <location>
        <position position="188"/>
    </location>
    <ligand>
        <name>[4Fe-4S] cluster</name>
        <dbReference type="ChEBI" id="CHEBI:49883"/>
    </ligand>
</feature>
<evidence type="ECO:0000256" key="12">
    <source>
        <dbReference type="HAMAP-Rule" id="MF_00942"/>
    </source>
</evidence>
<feature type="binding site" evidence="12">
    <location>
        <position position="204"/>
    </location>
    <ligand>
        <name>[4Fe-4S] cluster</name>
        <dbReference type="ChEBI" id="CHEBI:49883"/>
    </ligand>
</feature>
<gene>
    <name evidence="12 14" type="primary">nth</name>
    <name evidence="14" type="ORF">FTV88_1391</name>
</gene>
<keyword evidence="11 12" id="KW-0326">Glycosidase</keyword>
<reference evidence="15" key="1">
    <citation type="submission" date="2019-11" db="EMBL/GenBank/DDBJ databases">
        <title>Genome sequence of Heliorestis convoluta strain HH, an alkaliphilic and minimalistic phototrophic bacterium from a soda lake in Egypt.</title>
        <authorList>
            <person name="Dewey E.D."/>
            <person name="Stokes L.M."/>
            <person name="Burchell B.M."/>
            <person name="Shaffer K.N."/>
            <person name="Huntington A.M."/>
            <person name="Baker J.M."/>
            <person name="Nadendla S."/>
            <person name="Giglio M.G."/>
            <person name="Touchman J.W."/>
            <person name="Blankenship R.E."/>
            <person name="Madigan M.T."/>
            <person name="Sattley W.M."/>
        </authorList>
    </citation>
    <scope>NUCLEOTIDE SEQUENCE [LARGE SCALE GENOMIC DNA]</scope>
    <source>
        <strain evidence="15">HH</strain>
    </source>
</reference>
<evidence type="ECO:0000259" key="13">
    <source>
        <dbReference type="SMART" id="SM00478"/>
    </source>
</evidence>
<protein>
    <recommendedName>
        <fullName evidence="12">Endonuclease III</fullName>
        <ecNumber evidence="12">4.2.99.18</ecNumber>
    </recommendedName>
    <alternativeName>
        <fullName evidence="12">DNA-(apurinic or apyrimidinic site) lyase</fullName>
    </alternativeName>
</protein>
<evidence type="ECO:0000256" key="9">
    <source>
        <dbReference type="ARBA" id="ARBA00023204"/>
    </source>
</evidence>
<keyword evidence="8 12" id="KW-0238">DNA-binding</keyword>
<evidence type="ECO:0000313" key="14">
    <source>
        <dbReference type="EMBL" id="QGG47538.1"/>
    </source>
</evidence>
<dbReference type="CDD" id="cd00056">
    <property type="entry name" value="ENDO3c"/>
    <property type="match status" value="1"/>
</dbReference>
<dbReference type="GO" id="GO:0140078">
    <property type="term" value="F:class I DNA-(apurinic or apyrimidinic site) endonuclease activity"/>
    <property type="evidence" value="ECO:0007669"/>
    <property type="project" value="UniProtKB-EC"/>
</dbReference>
<dbReference type="EMBL" id="CP045875">
    <property type="protein sequence ID" value="QGG47538.1"/>
    <property type="molecule type" value="Genomic_DNA"/>
</dbReference>
<dbReference type="GO" id="GO:0003677">
    <property type="term" value="F:DNA binding"/>
    <property type="evidence" value="ECO:0007669"/>
    <property type="project" value="UniProtKB-UniRule"/>
</dbReference>
<keyword evidence="7 12" id="KW-0411">Iron-sulfur</keyword>
<dbReference type="InterPro" id="IPR004036">
    <property type="entry name" value="Endonuclease-III-like_CS2"/>
</dbReference>
<comment type="function">
    <text evidence="12">DNA repair enzyme that has both DNA N-glycosylase activity and AP-lyase activity. The DNA N-glycosylase activity releases various damaged pyrimidines from DNA by cleaving the N-glycosidic bond, leaving an AP (apurinic/apyrimidinic) site. The AP-lyase activity cleaves the phosphodiester bond 3' to the AP site by a beta-elimination, leaving a 3'-terminal unsaturated sugar and a product with a terminal 5'-phosphate.</text>
</comment>
<accession>A0A5Q2MXX6</accession>
<evidence type="ECO:0000256" key="3">
    <source>
        <dbReference type="ARBA" id="ARBA00022723"/>
    </source>
</evidence>
<evidence type="ECO:0000256" key="7">
    <source>
        <dbReference type="ARBA" id="ARBA00023014"/>
    </source>
</evidence>
<dbReference type="InterPro" id="IPR003265">
    <property type="entry name" value="HhH-GPD_domain"/>
</dbReference>
<evidence type="ECO:0000256" key="10">
    <source>
        <dbReference type="ARBA" id="ARBA00023239"/>
    </source>
</evidence>
<evidence type="ECO:0000256" key="1">
    <source>
        <dbReference type="ARBA" id="ARBA00008343"/>
    </source>
</evidence>
<dbReference type="Gene3D" id="1.10.1670.10">
    <property type="entry name" value="Helix-hairpin-Helix base-excision DNA repair enzymes (C-terminal)"/>
    <property type="match status" value="1"/>
</dbReference>
<sequence length="214" mass="23701">MTILDRDSLIVSTLIEMYPDACCALFFNNPFELLIATILAAQATDKSVNQITPALFSRYPTPADFLTLSQEELEKEIKTIGLYKNKARHILATCKILVEEHGGDVPANREALEALPGVGRKTANVVLSNAFNIPTIAVDTHVFRVSNRLGLADSKDLWKTEQALMEKVPESLWSQLHHCLIFHGRQVCHARKPACDGCQLALHCKMYLGADGSK</sequence>
<dbReference type="SUPFAM" id="SSF48150">
    <property type="entry name" value="DNA-glycosylase"/>
    <property type="match status" value="1"/>
</dbReference>
<dbReference type="InterPro" id="IPR011257">
    <property type="entry name" value="DNA_glycosylase"/>
</dbReference>
<keyword evidence="10 12" id="KW-0456">Lyase</keyword>
<dbReference type="PIRSF" id="PIRSF001435">
    <property type="entry name" value="Nth"/>
    <property type="match status" value="1"/>
</dbReference>
<dbReference type="SMART" id="SM00478">
    <property type="entry name" value="ENDO3c"/>
    <property type="match status" value="1"/>
</dbReference>
<evidence type="ECO:0000256" key="6">
    <source>
        <dbReference type="ARBA" id="ARBA00023004"/>
    </source>
</evidence>
<feature type="binding site" evidence="12">
    <location>
        <position position="195"/>
    </location>
    <ligand>
        <name>[4Fe-4S] cluster</name>
        <dbReference type="ChEBI" id="CHEBI:49883"/>
    </ligand>
</feature>